<gene>
    <name evidence="3" type="ORF">EWU20_07105</name>
</gene>
<evidence type="ECO:0000313" key="3">
    <source>
        <dbReference type="EMBL" id="TBH73136.1"/>
    </source>
</evidence>
<evidence type="ECO:0000259" key="2">
    <source>
        <dbReference type="PROSITE" id="PS51352"/>
    </source>
</evidence>
<sequence length="462" mass="53702">MKVVSTLLFIFLFAFNSDAQYEIKGKIKGLSKSEVYLAHYFGYNQQVIKDTVVANEVGEFEFKGSEVLPKGLYLISFLKSKYIDVVIEDPHFSFSLDTTDILKSINFINSAENTAFYVFQRRMNDLYAQINQPTLSITSRKNLQLEVQQFQQQWKKANATLFVSKLIESSFDPEIPVYSGSLKSKADTTKMQVYQYQYYKKHYFDGMDLGDERMVRTPFLQRKLERFFKDLVVQDPDSISRESDMILSKAKNPEVRRYIIYKIASTYENNPILGTEGAFVHLAEKYYIGEPALWDISTVRRMKERIAIIKPLLVGKPFPKMYLTDEGGKEINMSSLPFKYTVVFIYDPECSHCRIETPKLVALKDYFKAKNVGVVASSIVRDKVAWKKFITEFNAGSWLNGIDIHVNSKTGKEEFYTDFRKTFDVYSTPVVYVLDEQKRIVGKRISVENLKDFIQYLETRRK</sequence>
<dbReference type="Pfam" id="PF08534">
    <property type="entry name" value="Redoxin"/>
    <property type="match status" value="1"/>
</dbReference>
<feature type="signal peptide" evidence="1">
    <location>
        <begin position="1"/>
        <end position="19"/>
    </location>
</feature>
<dbReference type="OrthoDB" id="6399635at2"/>
<comment type="caution">
    <text evidence="3">The sequence shown here is derived from an EMBL/GenBank/DDBJ whole genome shotgun (WGS) entry which is preliminary data.</text>
</comment>
<dbReference type="PROSITE" id="PS51352">
    <property type="entry name" value="THIOREDOXIN_2"/>
    <property type="match status" value="1"/>
</dbReference>
<dbReference type="InterPro" id="IPR013766">
    <property type="entry name" value="Thioredoxin_domain"/>
</dbReference>
<dbReference type="SUPFAM" id="SSF52833">
    <property type="entry name" value="Thioredoxin-like"/>
    <property type="match status" value="1"/>
</dbReference>
<dbReference type="Gene3D" id="3.40.30.10">
    <property type="entry name" value="Glutaredoxin"/>
    <property type="match status" value="1"/>
</dbReference>
<feature type="domain" description="Thioredoxin" evidence="2">
    <location>
        <begin position="312"/>
        <end position="459"/>
    </location>
</feature>
<evidence type="ECO:0000256" key="1">
    <source>
        <dbReference type="SAM" id="SignalP"/>
    </source>
</evidence>
<keyword evidence="1" id="KW-0732">Signal</keyword>
<dbReference type="InterPro" id="IPR013740">
    <property type="entry name" value="Redoxin"/>
</dbReference>
<dbReference type="GO" id="GO:0016491">
    <property type="term" value="F:oxidoreductase activity"/>
    <property type="evidence" value="ECO:0007669"/>
    <property type="project" value="InterPro"/>
</dbReference>
<dbReference type="InterPro" id="IPR036249">
    <property type="entry name" value="Thioredoxin-like_sf"/>
</dbReference>
<keyword evidence="4" id="KW-1185">Reference proteome</keyword>
<dbReference type="RefSeq" id="WP_130923271.1">
    <property type="nucleotide sequence ID" value="NZ_JAANOL010000001.1"/>
</dbReference>
<feature type="chain" id="PRO_5020501455" evidence="1">
    <location>
        <begin position="20"/>
        <end position="462"/>
    </location>
</feature>
<dbReference type="AlphaFoldDB" id="A0A4Q9BBD9"/>
<dbReference type="Proteomes" id="UP000293583">
    <property type="component" value="Unassembled WGS sequence"/>
</dbReference>
<reference evidence="3 4" key="1">
    <citation type="submission" date="2019-02" db="EMBL/GenBank/DDBJ databases">
        <title>Genome of a new Bacteroidetes strain.</title>
        <authorList>
            <person name="Pitt A."/>
        </authorList>
    </citation>
    <scope>NUCLEOTIDE SEQUENCE [LARGE SCALE GENOMIC DNA]</scope>
    <source>
        <strain evidence="3 4">103A-SOEBACH</strain>
    </source>
</reference>
<organism evidence="3 4">
    <name type="scientific">Aquirufa antheringensis</name>
    <dbReference type="NCBI Taxonomy" id="2516559"/>
    <lineage>
        <taxon>Bacteria</taxon>
        <taxon>Pseudomonadati</taxon>
        <taxon>Bacteroidota</taxon>
        <taxon>Cytophagia</taxon>
        <taxon>Cytophagales</taxon>
        <taxon>Flectobacillaceae</taxon>
        <taxon>Aquirufa</taxon>
    </lineage>
</organism>
<accession>A0A4Q9BBD9</accession>
<protein>
    <submittedName>
        <fullName evidence="3">DUF4369 domain-containing protein</fullName>
    </submittedName>
</protein>
<dbReference type="EMBL" id="SEWY01000003">
    <property type="protein sequence ID" value="TBH73136.1"/>
    <property type="molecule type" value="Genomic_DNA"/>
</dbReference>
<dbReference type="InterPro" id="IPR025380">
    <property type="entry name" value="DUF4369"/>
</dbReference>
<dbReference type="Pfam" id="PF14289">
    <property type="entry name" value="DUF4369"/>
    <property type="match status" value="1"/>
</dbReference>
<evidence type="ECO:0000313" key="4">
    <source>
        <dbReference type="Proteomes" id="UP000293583"/>
    </source>
</evidence>
<name>A0A4Q9BBD9_9BACT</name>
<proteinExistence type="predicted"/>